<keyword evidence="4" id="KW-1185">Reference proteome</keyword>
<feature type="region of interest" description="Disordered" evidence="2">
    <location>
        <begin position="634"/>
        <end position="701"/>
    </location>
</feature>
<name>A0A8W8IYA8_MAGGI</name>
<protein>
    <submittedName>
        <fullName evidence="3">Uncharacterized protein</fullName>
    </submittedName>
</protein>
<feature type="region of interest" description="Disordered" evidence="2">
    <location>
        <begin position="456"/>
        <end position="492"/>
    </location>
</feature>
<feature type="region of interest" description="Disordered" evidence="2">
    <location>
        <begin position="1"/>
        <end position="38"/>
    </location>
</feature>
<dbReference type="Proteomes" id="UP000005408">
    <property type="component" value="Unassembled WGS sequence"/>
</dbReference>
<dbReference type="AlphaFoldDB" id="A0A8W8IYA8"/>
<feature type="compositionally biased region" description="Polar residues" evidence="2">
    <location>
        <begin position="19"/>
        <end position="38"/>
    </location>
</feature>
<feature type="coiled-coil region" evidence="1">
    <location>
        <begin position="388"/>
        <end position="450"/>
    </location>
</feature>
<feature type="compositionally biased region" description="Basic residues" evidence="2">
    <location>
        <begin position="661"/>
        <end position="671"/>
    </location>
</feature>
<keyword evidence="1" id="KW-0175">Coiled coil</keyword>
<sequence>MSNKPVSTGKRPYGGVSMRSGSTSAGVRDQSAQESFDSSLLVGPVHEYSAARKKTAIKQELSDITKRLHQTLYTYDAIDEYSRETATSASYVTKVKQEVNNIESKEMRDHLNFFIGRYEEMTSSVAAANRERDDLLLQLADWFTADHTDLGVDSSINEKEEQELTKSYAETVATFEKLKRIQNQLNADPGRKAQILAEEKKHVGKKVLDNLQLMKTISIQTMKVPAGSTEFIPWKDAADEIVGMMKKVRQESSEEVTMLTDKIYQLLGELEKQQLLFNRLNKDIKREKMVKSQLADDCTDLKVQLVQAKESIIRYETDLEKAKKMIKKLRKEKESRKTTKASAADDDGEKQRDEEAKIPLSTIIAQLNGENNRPHEMSSDPSVLRTQIREQEDRITALTKELKETDLKVREFEPVLAAKDVALVELGNEINSLAQKVENLTSSVEEKDKEIKKLSFAAKRASSRPPPSCKKCSRTIPAETPTPAEKQDGPDVHINKELQEKDTEIEKLTDVIQHLKKLLAETEMKLSDAYREISDLRILQTENIIHQKKSSKIARSEVPIPSVRVEHKVQGQDVHSIEDTKSSVIIRDPVDLRESEPLVIPMREDLPVEDAPLDMVEDGEYVEELDLEEESVLEVKEEEAVSPAKPIKPKTAVLSVEKQKSQPKRTSRKERTKLPALNRKSVKSSPREPVHVEPPIDPEAKSRRNHVLYQVGDLQSRMNVILNMVANFVSTVSSLIYKDPQEPSINGVKAFEFGCNANTLKRKEVDPKELESQQKRAQVLYCGQSISKLVKEVYNLLSTTLNLQHSEFEMIYRSFKKHQQKRAIEQAIMSGSLQKYYDNGGRSTSYDYHKPQAGSSISAEDLGQQNVLLYGFHRSKSELDVHSNFSSESFTTQFLRERSQVFLTNTQAETPQGRKTALGHYPASREEVCIAKTTVPKKGLIKLTALDNELKNPLLFDKKEKEVLPMEAVREQQRKQQKYEKQRKMLIRRKDIMNQVNIGSLHLAEEKEKHNLEMQIENYTLGDLHRNLNELTELYNT</sequence>
<evidence type="ECO:0000256" key="2">
    <source>
        <dbReference type="SAM" id="MobiDB-lite"/>
    </source>
</evidence>
<reference evidence="3" key="1">
    <citation type="submission" date="2022-08" db="UniProtKB">
        <authorList>
            <consortium name="EnsemblMetazoa"/>
        </authorList>
    </citation>
    <scope>IDENTIFICATION</scope>
    <source>
        <strain evidence="3">05x7-T-G4-1.051#20</strain>
    </source>
</reference>
<feature type="region of interest" description="Disordered" evidence="2">
    <location>
        <begin position="328"/>
        <end position="355"/>
    </location>
</feature>
<organism evidence="3 4">
    <name type="scientific">Magallana gigas</name>
    <name type="common">Pacific oyster</name>
    <name type="synonym">Crassostrea gigas</name>
    <dbReference type="NCBI Taxonomy" id="29159"/>
    <lineage>
        <taxon>Eukaryota</taxon>
        <taxon>Metazoa</taxon>
        <taxon>Spiralia</taxon>
        <taxon>Lophotrochozoa</taxon>
        <taxon>Mollusca</taxon>
        <taxon>Bivalvia</taxon>
        <taxon>Autobranchia</taxon>
        <taxon>Pteriomorphia</taxon>
        <taxon>Ostreida</taxon>
        <taxon>Ostreoidea</taxon>
        <taxon>Ostreidae</taxon>
        <taxon>Magallana</taxon>
    </lineage>
</organism>
<dbReference type="EnsemblMetazoa" id="G15933.3">
    <property type="protein sequence ID" value="G15933.3:cds"/>
    <property type="gene ID" value="G15933"/>
</dbReference>
<evidence type="ECO:0000256" key="1">
    <source>
        <dbReference type="SAM" id="Coils"/>
    </source>
</evidence>
<evidence type="ECO:0000313" key="4">
    <source>
        <dbReference type="Proteomes" id="UP000005408"/>
    </source>
</evidence>
<proteinExistence type="predicted"/>
<feature type="coiled-coil region" evidence="1">
    <location>
        <begin position="498"/>
        <end position="532"/>
    </location>
</feature>
<accession>A0A8W8IYA8</accession>
<evidence type="ECO:0000313" key="3">
    <source>
        <dbReference type="EnsemblMetazoa" id="G15933.3:cds"/>
    </source>
</evidence>